<accession>A0ABV2CTB5</accession>
<dbReference type="InterPro" id="IPR000847">
    <property type="entry name" value="LysR_HTH_N"/>
</dbReference>
<proteinExistence type="inferred from homology"/>
<evidence type="ECO:0000313" key="7">
    <source>
        <dbReference type="EMBL" id="MET1491007.1"/>
    </source>
</evidence>
<comment type="similarity">
    <text evidence="1">Belongs to the LysR transcriptional regulatory family.</text>
</comment>
<dbReference type="Gene3D" id="3.40.190.10">
    <property type="entry name" value="Periplasmic binding protein-like II"/>
    <property type="match status" value="2"/>
</dbReference>
<gene>
    <name evidence="7" type="ORF">ABVT11_14305</name>
</gene>
<evidence type="ECO:0000256" key="2">
    <source>
        <dbReference type="ARBA" id="ARBA00023015"/>
    </source>
</evidence>
<dbReference type="Gene3D" id="1.10.10.10">
    <property type="entry name" value="Winged helix-like DNA-binding domain superfamily/Winged helix DNA-binding domain"/>
    <property type="match status" value="1"/>
</dbReference>
<sequence length="314" mass="34847">MQENLMAGRVRPAHNPVMNIPLNALRAFEASARHLSFTLAARELNVTQAAVSQQVKNLEARLNMTLFRRLPRGLALTEEGQALQPALADAFGRLASVLQQFEGGRVREVLNLAVVGTFAVGWLMPRLAAFRQAHPFIDLRVFTHNNRVDLSAEGLDFAIRFGDGAWRGLGAEMLVEARMAPLCAPRVAAALRRPADLLDGELLRSYRADEWPRWFAAAGLPDPLVRGPVFDSSLAMAEVAIQGLGIALLPVAMFQRPLREGLLAQPFEHTVTTGQYWLTWLKSRSHTPAMRDLHDWLVSEAHRSDDKDEGLPTR</sequence>
<evidence type="ECO:0000256" key="3">
    <source>
        <dbReference type="ARBA" id="ARBA00023125"/>
    </source>
</evidence>
<evidence type="ECO:0000256" key="1">
    <source>
        <dbReference type="ARBA" id="ARBA00009437"/>
    </source>
</evidence>
<keyword evidence="8" id="KW-1185">Reference proteome</keyword>
<dbReference type="SUPFAM" id="SSF53850">
    <property type="entry name" value="Periplasmic binding protein-like II"/>
    <property type="match status" value="1"/>
</dbReference>
<keyword evidence="4" id="KW-0010">Activator</keyword>
<dbReference type="InterPro" id="IPR036390">
    <property type="entry name" value="WH_DNA-bd_sf"/>
</dbReference>
<organism evidence="7 8">
    <name type="scientific">Uliginosibacterium paludis</name>
    <dbReference type="NCBI Taxonomy" id="1615952"/>
    <lineage>
        <taxon>Bacteria</taxon>
        <taxon>Pseudomonadati</taxon>
        <taxon>Pseudomonadota</taxon>
        <taxon>Betaproteobacteria</taxon>
        <taxon>Rhodocyclales</taxon>
        <taxon>Zoogloeaceae</taxon>
        <taxon>Uliginosibacterium</taxon>
    </lineage>
</organism>
<dbReference type="PROSITE" id="PS50931">
    <property type="entry name" value="HTH_LYSR"/>
    <property type="match status" value="1"/>
</dbReference>
<keyword evidence="2" id="KW-0805">Transcription regulation</keyword>
<dbReference type="Proteomes" id="UP001548590">
    <property type="component" value="Unassembled WGS sequence"/>
</dbReference>
<dbReference type="InterPro" id="IPR058163">
    <property type="entry name" value="LysR-type_TF_proteobact-type"/>
</dbReference>
<dbReference type="PRINTS" id="PR00039">
    <property type="entry name" value="HTHLYSR"/>
</dbReference>
<keyword evidence="3" id="KW-0238">DNA-binding</keyword>
<dbReference type="InterPro" id="IPR036388">
    <property type="entry name" value="WH-like_DNA-bd_sf"/>
</dbReference>
<dbReference type="InterPro" id="IPR005119">
    <property type="entry name" value="LysR_subst-bd"/>
</dbReference>
<dbReference type="EMBL" id="JBEWLZ010000008">
    <property type="protein sequence ID" value="MET1491007.1"/>
    <property type="molecule type" value="Genomic_DNA"/>
</dbReference>
<keyword evidence="5" id="KW-0804">Transcription</keyword>
<dbReference type="RefSeq" id="WP_345930081.1">
    <property type="nucleotide sequence ID" value="NZ_JBDIVF010000014.1"/>
</dbReference>
<dbReference type="SUPFAM" id="SSF46785">
    <property type="entry name" value="Winged helix' DNA-binding domain"/>
    <property type="match status" value="1"/>
</dbReference>
<dbReference type="Pfam" id="PF03466">
    <property type="entry name" value="LysR_substrate"/>
    <property type="match status" value="1"/>
</dbReference>
<dbReference type="PANTHER" id="PTHR30537:SF70">
    <property type="entry name" value="HTH-TYPE TRANSCRIPTIONAL ACTIVATOR AMPR"/>
    <property type="match status" value="1"/>
</dbReference>
<dbReference type="PANTHER" id="PTHR30537">
    <property type="entry name" value="HTH-TYPE TRANSCRIPTIONAL REGULATOR"/>
    <property type="match status" value="1"/>
</dbReference>
<evidence type="ECO:0000313" key="8">
    <source>
        <dbReference type="Proteomes" id="UP001548590"/>
    </source>
</evidence>
<comment type="caution">
    <text evidence="7">The sequence shown here is derived from an EMBL/GenBank/DDBJ whole genome shotgun (WGS) entry which is preliminary data.</text>
</comment>
<evidence type="ECO:0000256" key="5">
    <source>
        <dbReference type="ARBA" id="ARBA00023163"/>
    </source>
</evidence>
<feature type="domain" description="HTH lysR-type" evidence="6">
    <location>
        <begin position="20"/>
        <end position="77"/>
    </location>
</feature>
<dbReference type="Pfam" id="PF00126">
    <property type="entry name" value="HTH_1"/>
    <property type="match status" value="1"/>
</dbReference>
<name>A0ABV2CTB5_9RHOO</name>
<evidence type="ECO:0000259" key="6">
    <source>
        <dbReference type="PROSITE" id="PS50931"/>
    </source>
</evidence>
<evidence type="ECO:0000256" key="4">
    <source>
        <dbReference type="ARBA" id="ARBA00023159"/>
    </source>
</evidence>
<reference evidence="7 8" key="1">
    <citation type="submission" date="2024-07" db="EMBL/GenBank/DDBJ databases">
        <title>Uliginosibacterium paludis KCTC:42655.</title>
        <authorList>
            <person name="Kim M.K."/>
        </authorList>
    </citation>
    <scope>NUCLEOTIDE SEQUENCE [LARGE SCALE GENOMIC DNA]</scope>
    <source>
        <strain evidence="7 8">KCTC 42655</strain>
    </source>
</reference>
<protein>
    <submittedName>
        <fullName evidence="7">LysR family transcriptional regulator</fullName>
    </submittedName>
</protein>